<evidence type="ECO:0000256" key="4">
    <source>
        <dbReference type="SAM" id="SignalP"/>
    </source>
</evidence>
<dbReference type="InterPro" id="IPR010258">
    <property type="entry name" value="Conjugal_tfr_TrbG/VirB9/CagX"/>
</dbReference>
<comment type="similarity">
    <text evidence="1">Belongs to the TrbG/VirB9 family.</text>
</comment>
<keyword evidence="2 4" id="KW-0732">Signal</keyword>
<dbReference type="AlphaFoldDB" id="A0A1X7EZB9"/>
<name>A0A1X7EZB9_9PROT</name>
<reference evidence="5 6" key="1">
    <citation type="submission" date="2017-04" db="EMBL/GenBank/DDBJ databases">
        <authorList>
            <person name="Afonso C.L."/>
            <person name="Miller P.J."/>
            <person name="Scott M.A."/>
            <person name="Spackman E."/>
            <person name="Goraichik I."/>
            <person name="Dimitrov K.M."/>
            <person name="Suarez D.L."/>
            <person name="Swayne D.E."/>
        </authorList>
    </citation>
    <scope>NUCLEOTIDE SEQUENCE [LARGE SCALE GENOMIC DNA]</scope>
    <source>
        <strain evidence="5 6">A2P</strain>
    </source>
</reference>
<protein>
    <submittedName>
        <fullName evidence="5">Type IV secretion system protein VirB9</fullName>
    </submittedName>
</protein>
<evidence type="ECO:0000256" key="1">
    <source>
        <dbReference type="ARBA" id="ARBA00006135"/>
    </source>
</evidence>
<sequence>MIPLRPTTAAAGLLLGALLAAGAARAEQAPKPGGFDPRVQFVAYNPLNVVRIVGSPTNSTQITFGPAEEITQVAIGDAEAWLAQPAANMLFLKPTERRAATNAQVVTRRPDGSLRSYQLRLVAEQGGEGTDSTMYAVHFRYPQDERAERAARRAQAAERARERDAQVRLAAAWAEGPRNWRYVAQGSATLEPAEVSDNGRQTAFRFPGSRRVPVIYAVAPDGAEAIVPATMAGDTAVVQTTARAFLLRDGREVLRIVNRGFDPAGRDPGTGTGMPGLTRSVRSAGP</sequence>
<proteinExistence type="inferred from homology"/>
<evidence type="ECO:0000313" key="6">
    <source>
        <dbReference type="Proteomes" id="UP000192936"/>
    </source>
</evidence>
<gene>
    <name evidence="5" type="ORF">SAMN02982917_2166</name>
</gene>
<evidence type="ECO:0000256" key="2">
    <source>
        <dbReference type="ARBA" id="ARBA00022729"/>
    </source>
</evidence>
<feature type="chain" id="PRO_5013072717" evidence="4">
    <location>
        <begin position="27"/>
        <end position="286"/>
    </location>
</feature>
<dbReference type="CDD" id="cd06911">
    <property type="entry name" value="VirB9_CagX_TrbG"/>
    <property type="match status" value="1"/>
</dbReference>
<dbReference type="Pfam" id="PF03524">
    <property type="entry name" value="CagX"/>
    <property type="match status" value="1"/>
</dbReference>
<evidence type="ECO:0000313" key="5">
    <source>
        <dbReference type="EMBL" id="SMF42935.1"/>
    </source>
</evidence>
<dbReference type="STRING" id="286727.SAMN02982917_2166"/>
<dbReference type="EMBL" id="FXAK01000004">
    <property type="protein sequence ID" value="SMF42935.1"/>
    <property type="molecule type" value="Genomic_DNA"/>
</dbReference>
<dbReference type="Proteomes" id="UP000192936">
    <property type="component" value="Unassembled WGS sequence"/>
</dbReference>
<accession>A0A1X7EZB9</accession>
<dbReference type="RefSeq" id="WP_085085084.1">
    <property type="nucleotide sequence ID" value="NZ_FXAK01000004.1"/>
</dbReference>
<feature type="signal peptide" evidence="4">
    <location>
        <begin position="1"/>
        <end position="26"/>
    </location>
</feature>
<dbReference type="Gene3D" id="2.60.40.2500">
    <property type="match status" value="1"/>
</dbReference>
<evidence type="ECO:0000256" key="3">
    <source>
        <dbReference type="SAM" id="MobiDB-lite"/>
    </source>
</evidence>
<feature type="region of interest" description="Disordered" evidence="3">
    <location>
        <begin position="262"/>
        <end position="286"/>
    </location>
</feature>
<dbReference type="InterPro" id="IPR033645">
    <property type="entry name" value="VirB9/CagX/TrbG_C"/>
</dbReference>
<organism evidence="5 6">
    <name type="scientific">Azospirillum oryzae</name>
    <dbReference type="NCBI Taxonomy" id="286727"/>
    <lineage>
        <taxon>Bacteria</taxon>
        <taxon>Pseudomonadati</taxon>
        <taxon>Pseudomonadota</taxon>
        <taxon>Alphaproteobacteria</taxon>
        <taxon>Rhodospirillales</taxon>
        <taxon>Azospirillaceae</taxon>
        <taxon>Azospirillum</taxon>
    </lineage>
</organism>
<dbReference type="OrthoDB" id="7390264at2"/>
<dbReference type="InterPro" id="IPR038161">
    <property type="entry name" value="VirB9/CagX/TrbG_C_sf"/>
</dbReference>